<keyword evidence="3" id="KW-1185">Reference proteome</keyword>
<dbReference type="KEGG" id="aef:GEV26_00150"/>
<dbReference type="Proteomes" id="UP000392064">
    <property type="component" value="Plasmid p001"/>
</dbReference>
<gene>
    <name evidence="2" type="ORF">GEV26_00150</name>
</gene>
<dbReference type="SUPFAM" id="SSF46955">
    <property type="entry name" value="Putative DNA-binding domain"/>
    <property type="match status" value="1"/>
</dbReference>
<reference evidence="2 3" key="1">
    <citation type="submission" date="2019-11" db="EMBL/GenBank/DDBJ databases">
        <authorList>
            <person name="Li J."/>
        </authorList>
    </citation>
    <scope>NUCLEOTIDE SEQUENCE [LARGE SCALE GENOMIC DNA]</scope>
    <source>
        <strain evidence="2 3">MF47</strain>
        <plasmid evidence="2 3">p001</plasmid>
    </source>
</reference>
<proteinExistence type="predicted"/>
<name>A0A5Q2MFU0_9ACTN</name>
<dbReference type="EMBL" id="CP045736">
    <property type="protein sequence ID" value="QGG39912.1"/>
    <property type="molecule type" value="Genomic_DNA"/>
</dbReference>
<sequence length="94" mass="10596">MTTRRGVCEGRCVKHSPLVSPRVPEPTEGDLLTVVEVAKFMSVSDKTIRKWCAEGRIPHGRLAGTIRFDREQLQAWVDEGWHSNSNAAPREPKE</sequence>
<keyword evidence="2" id="KW-0614">Plasmid</keyword>
<dbReference type="InterPro" id="IPR036388">
    <property type="entry name" value="WH-like_DNA-bd_sf"/>
</dbReference>
<dbReference type="AlphaFoldDB" id="A0A5Q2MFU0"/>
<dbReference type="InterPro" id="IPR010093">
    <property type="entry name" value="SinI_DNA-bd"/>
</dbReference>
<dbReference type="GO" id="GO:0003677">
    <property type="term" value="F:DNA binding"/>
    <property type="evidence" value="ECO:0007669"/>
    <property type="project" value="InterPro"/>
</dbReference>
<dbReference type="InterPro" id="IPR041657">
    <property type="entry name" value="HTH_17"/>
</dbReference>
<evidence type="ECO:0000259" key="1">
    <source>
        <dbReference type="Pfam" id="PF12728"/>
    </source>
</evidence>
<dbReference type="NCBIfam" id="TIGR01764">
    <property type="entry name" value="excise"/>
    <property type="match status" value="1"/>
</dbReference>
<organism evidence="2 3">
    <name type="scientific">Aeromicrobium yanjiei</name>
    <dbReference type="NCBI Taxonomy" id="2662028"/>
    <lineage>
        <taxon>Bacteria</taxon>
        <taxon>Bacillati</taxon>
        <taxon>Actinomycetota</taxon>
        <taxon>Actinomycetes</taxon>
        <taxon>Propionibacteriales</taxon>
        <taxon>Nocardioidaceae</taxon>
        <taxon>Aeromicrobium</taxon>
    </lineage>
</organism>
<evidence type="ECO:0000313" key="2">
    <source>
        <dbReference type="EMBL" id="QGG39912.1"/>
    </source>
</evidence>
<dbReference type="RefSeq" id="WP_153651186.1">
    <property type="nucleotide sequence ID" value="NZ_CP045736.1"/>
</dbReference>
<evidence type="ECO:0000313" key="3">
    <source>
        <dbReference type="Proteomes" id="UP000392064"/>
    </source>
</evidence>
<dbReference type="Gene3D" id="1.10.10.10">
    <property type="entry name" value="Winged helix-like DNA-binding domain superfamily/Winged helix DNA-binding domain"/>
    <property type="match status" value="1"/>
</dbReference>
<dbReference type="Pfam" id="PF12728">
    <property type="entry name" value="HTH_17"/>
    <property type="match status" value="1"/>
</dbReference>
<dbReference type="InterPro" id="IPR009061">
    <property type="entry name" value="DNA-bd_dom_put_sf"/>
</dbReference>
<geneLocation type="plasmid" evidence="2 3">
    <name>p001</name>
</geneLocation>
<feature type="domain" description="Helix-turn-helix" evidence="1">
    <location>
        <begin position="31"/>
        <end position="79"/>
    </location>
</feature>
<accession>A0A5Q2MFU0</accession>
<protein>
    <submittedName>
        <fullName evidence="2">Helix-turn-helix domain-containing protein</fullName>
    </submittedName>
</protein>